<dbReference type="Proteomes" id="UP001054945">
    <property type="component" value="Unassembled WGS sequence"/>
</dbReference>
<evidence type="ECO:0000313" key="1">
    <source>
        <dbReference type="EMBL" id="GIY50670.1"/>
    </source>
</evidence>
<name>A0AAV4TY45_CAEEX</name>
<evidence type="ECO:0000313" key="2">
    <source>
        <dbReference type="Proteomes" id="UP001054945"/>
    </source>
</evidence>
<dbReference type="AlphaFoldDB" id="A0AAV4TY45"/>
<gene>
    <name evidence="1" type="ORF">CEXT_175561</name>
</gene>
<keyword evidence="2" id="KW-1185">Reference proteome</keyword>
<comment type="caution">
    <text evidence="1">The sequence shown here is derived from an EMBL/GenBank/DDBJ whole genome shotgun (WGS) entry which is preliminary data.</text>
</comment>
<proteinExistence type="predicted"/>
<reference evidence="1 2" key="1">
    <citation type="submission" date="2021-06" db="EMBL/GenBank/DDBJ databases">
        <title>Caerostris extrusa draft genome.</title>
        <authorList>
            <person name="Kono N."/>
            <person name="Arakawa K."/>
        </authorList>
    </citation>
    <scope>NUCLEOTIDE SEQUENCE [LARGE SCALE GENOMIC DNA]</scope>
</reference>
<dbReference type="EMBL" id="BPLR01012007">
    <property type="protein sequence ID" value="GIY50670.1"/>
    <property type="molecule type" value="Genomic_DNA"/>
</dbReference>
<protein>
    <submittedName>
        <fullName evidence="1">Uncharacterized protein</fullName>
    </submittedName>
</protein>
<accession>A0AAV4TY45</accession>
<organism evidence="1 2">
    <name type="scientific">Caerostris extrusa</name>
    <name type="common">Bark spider</name>
    <name type="synonym">Caerostris bankana</name>
    <dbReference type="NCBI Taxonomy" id="172846"/>
    <lineage>
        <taxon>Eukaryota</taxon>
        <taxon>Metazoa</taxon>
        <taxon>Ecdysozoa</taxon>
        <taxon>Arthropoda</taxon>
        <taxon>Chelicerata</taxon>
        <taxon>Arachnida</taxon>
        <taxon>Araneae</taxon>
        <taxon>Araneomorphae</taxon>
        <taxon>Entelegynae</taxon>
        <taxon>Araneoidea</taxon>
        <taxon>Araneidae</taxon>
        <taxon>Caerostris</taxon>
    </lineage>
</organism>
<sequence length="99" mass="11605">MLVFAFILKRRDSGYAGLRDQFPDEAQLGLFPLDMCQRVSANKSRMRRDKSGSVCDRQTSTVRSSYFPTICWPSSWTFLFIIIINHKDCCLLMYYPYET</sequence>